<name>A0A2I1MLL5_9LACT</name>
<feature type="domain" description="Toprim" evidence="1">
    <location>
        <begin position="1"/>
        <end position="134"/>
    </location>
</feature>
<evidence type="ECO:0000313" key="2">
    <source>
        <dbReference type="EMBL" id="PKZ21035.1"/>
    </source>
</evidence>
<dbReference type="PANTHER" id="PTHR11390:SF21">
    <property type="entry name" value="DNA TOPOISOMERASE 3-ALPHA"/>
    <property type="match status" value="1"/>
</dbReference>
<dbReference type="GO" id="GO:0006265">
    <property type="term" value="P:DNA topological change"/>
    <property type="evidence" value="ECO:0007669"/>
    <property type="project" value="InterPro"/>
</dbReference>
<dbReference type="Gene3D" id="3.40.50.140">
    <property type="match status" value="1"/>
</dbReference>
<proteinExistence type="predicted"/>
<gene>
    <name evidence="2" type="ORF">CYJ28_08540</name>
</gene>
<dbReference type="PROSITE" id="PS50880">
    <property type="entry name" value="TOPRIM"/>
    <property type="match status" value="1"/>
</dbReference>
<evidence type="ECO:0000313" key="3">
    <source>
        <dbReference type="Proteomes" id="UP000234239"/>
    </source>
</evidence>
<protein>
    <submittedName>
        <fullName evidence="2">DNA topoisomerase III</fullName>
    </submittedName>
</protein>
<dbReference type="GO" id="GO:0006281">
    <property type="term" value="P:DNA repair"/>
    <property type="evidence" value="ECO:0007669"/>
    <property type="project" value="TreeGrafter"/>
</dbReference>
<sequence length="159" mass="18346">MKLVIAEKPSVAVTIAKVIGARTRKNGYYEGNGYIVSWCVGHLIQMVSPERHDEKWKKWTIDTLPIIPEEYIYEVSKSTKKQYGVLNKILNDKNIDTVINACDAGREGELIFRLVYNQAKCKKKIQRLWISSMENKAIEDGFRKLKDGEKFEDLYRSAS</sequence>
<dbReference type="SUPFAM" id="SSF56712">
    <property type="entry name" value="Prokaryotic type I DNA topoisomerase"/>
    <property type="match status" value="1"/>
</dbReference>
<dbReference type="GO" id="GO:0003677">
    <property type="term" value="F:DNA binding"/>
    <property type="evidence" value="ECO:0007669"/>
    <property type="project" value="InterPro"/>
</dbReference>
<dbReference type="Proteomes" id="UP000234239">
    <property type="component" value="Unassembled WGS sequence"/>
</dbReference>
<dbReference type="InterPro" id="IPR023405">
    <property type="entry name" value="Topo_IA_core_domain"/>
</dbReference>
<dbReference type="RefSeq" id="WP_257876879.1">
    <property type="nucleotide sequence ID" value="NZ_PKGY01000005.1"/>
</dbReference>
<dbReference type="GO" id="GO:0006310">
    <property type="term" value="P:DNA recombination"/>
    <property type="evidence" value="ECO:0007669"/>
    <property type="project" value="TreeGrafter"/>
</dbReference>
<dbReference type="AlphaFoldDB" id="A0A2I1MLL5"/>
<dbReference type="Pfam" id="PF01751">
    <property type="entry name" value="Toprim"/>
    <property type="match status" value="1"/>
</dbReference>
<dbReference type="InterPro" id="IPR034144">
    <property type="entry name" value="TOPRIM_TopoIII"/>
</dbReference>
<dbReference type="CDD" id="cd03362">
    <property type="entry name" value="TOPRIM_TopoIA_TopoIII"/>
    <property type="match status" value="1"/>
</dbReference>
<accession>A0A2I1MLL5</accession>
<reference evidence="2 3" key="1">
    <citation type="submission" date="2017-12" db="EMBL/GenBank/DDBJ databases">
        <title>Phylogenetic diversity of female urinary microbiome.</title>
        <authorList>
            <person name="Thomas-White K."/>
            <person name="Wolfe A.J."/>
        </authorList>
    </citation>
    <scope>NUCLEOTIDE SEQUENCE [LARGE SCALE GENOMIC DNA]</scope>
    <source>
        <strain evidence="2 3">UMB0139</strain>
    </source>
</reference>
<keyword evidence="2" id="KW-0413">Isomerase</keyword>
<organism evidence="2 3">
    <name type="scientific">Aerococcus sanguinicola</name>
    <dbReference type="NCBI Taxonomy" id="119206"/>
    <lineage>
        <taxon>Bacteria</taxon>
        <taxon>Bacillati</taxon>
        <taxon>Bacillota</taxon>
        <taxon>Bacilli</taxon>
        <taxon>Lactobacillales</taxon>
        <taxon>Aerococcaceae</taxon>
        <taxon>Aerococcus</taxon>
    </lineage>
</organism>
<dbReference type="SMART" id="SM00493">
    <property type="entry name" value="TOPRIM"/>
    <property type="match status" value="1"/>
</dbReference>
<dbReference type="EMBL" id="PKGY01000005">
    <property type="protein sequence ID" value="PKZ21035.1"/>
    <property type="molecule type" value="Genomic_DNA"/>
</dbReference>
<dbReference type="InterPro" id="IPR006171">
    <property type="entry name" value="TOPRIM_dom"/>
</dbReference>
<dbReference type="InterPro" id="IPR000380">
    <property type="entry name" value="Topo_IA"/>
</dbReference>
<evidence type="ECO:0000259" key="1">
    <source>
        <dbReference type="PROSITE" id="PS50880"/>
    </source>
</evidence>
<dbReference type="GO" id="GO:0003917">
    <property type="term" value="F:DNA topoisomerase type I (single strand cut, ATP-independent) activity"/>
    <property type="evidence" value="ECO:0007669"/>
    <property type="project" value="InterPro"/>
</dbReference>
<dbReference type="GO" id="GO:0043597">
    <property type="term" value="C:cytoplasmic replication fork"/>
    <property type="evidence" value="ECO:0007669"/>
    <property type="project" value="TreeGrafter"/>
</dbReference>
<dbReference type="PANTHER" id="PTHR11390">
    <property type="entry name" value="PROKARYOTIC DNA TOPOISOMERASE"/>
    <property type="match status" value="1"/>
</dbReference>
<comment type="caution">
    <text evidence="2">The sequence shown here is derived from an EMBL/GenBank/DDBJ whole genome shotgun (WGS) entry which is preliminary data.</text>
</comment>
<feature type="non-terminal residue" evidence="2">
    <location>
        <position position="159"/>
    </location>
</feature>